<organism evidence="1 2">
    <name type="scientific">Heliothis virescens ascovirus 3g</name>
    <dbReference type="NCBI Taxonomy" id="1246651"/>
    <lineage>
        <taxon>Viruses</taxon>
        <taxon>Varidnaviria</taxon>
        <taxon>Bamfordvirae</taxon>
        <taxon>Nucleocytoviricota</taxon>
        <taxon>Megaviricetes</taxon>
        <taxon>Pimascovirales</taxon>
        <taxon>Pimascovirales incertae sedis</taxon>
        <taxon>Ascoviridae</taxon>
        <taxon>Ascovirus</taxon>
        <taxon>Ascovirus hvav3a</taxon>
    </lineage>
</organism>
<sequence>MDEQLVTIEHTQLMLLQNIVNLNASIAKVNAGSRECRATLQSKILITSFARERDRLIAKLVFTYDSTSKMPRHVFDKIWEV</sequence>
<reference evidence="1 2" key="1">
    <citation type="journal article" date="2012" name="J. Virol.">
        <title>Genomic Sequence of Heliothis virescens Ascovirus 3g Isolated from Spodoptera exigua.</title>
        <authorList>
            <person name="Huang G.H."/>
            <person name="Wang Y.S."/>
            <person name="Wang X."/>
            <person name="Garretson T.A."/>
            <person name="Dai L.Y."/>
            <person name="Zhang C.X."/>
            <person name="Cheng X.W."/>
        </authorList>
    </citation>
    <scope>NUCLEOTIDE SEQUENCE [LARGE SCALE GENOMIC DNA]</scope>
    <source>
        <strain evidence="1">5a</strain>
    </source>
</reference>
<proteinExistence type="predicted"/>
<name>K4NW18_9VIRU</name>
<dbReference type="EMBL" id="JX491653">
    <property type="protein sequence ID" value="AFV50363.1"/>
    <property type="molecule type" value="Genomic_DNA"/>
</dbReference>
<dbReference type="GeneID" id="41900904"/>
<evidence type="ECO:0000313" key="2">
    <source>
        <dbReference type="Proteomes" id="UP000232493"/>
    </source>
</evidence>
<evidence type="ECO:0000313" key="1">
    <source>
        <dbReference type="EMBL" id="AFV50363.1"/>
    </source>
</evidence>
<dbReference type="RefSeq" id="YP_009702104.1">
    <property type="nucleotide sequence ID" value="NC_044939.1"/>
</dbReference>
<protein>
    <submittedName>
        <fullName evidence="1">Uncharacterized protein</fullName>
    </submittedName>
</protein>
<dbReference type="KEGG" id="vg:41900904"/>
<accession>K4NW18</accession>
<dbReference type="Proteomes" id="UP000232493">
    <property type="component" value="Segment"/>
</dbReference>